<dbReference type="EMBL" id="BAAFSG010000001">
    <property type="protein sequence ID" value="GAB1254661.1"/>
    <property type="molecule type" value="Genomic_DNA"/>
</dbReference>
<gene>
    <name evidence="1" type="ORF">Defa_21480</name>
</gene>
<organism evidence="1 2">
    <name type="scientific">Desulfovibrio falkowii</name>
    <dbReference type="NCBI Taxonomy" id="3136602"/>
    <lineage>
        <taxon>Bacteria</taxon>
        <taxon>Pseudomonadati</taxon>
        <taxon>Thermodesulfobacteriota</taxon>
        <taxon>Desulfovibrionia</taxon>
        <taxon>Desulfovibrionales</taxon>
        <taxon>Desulfovibrionaceae</taxon>
        <taxon>Desulfovibrio</taxon>
    </lineage>
</organism>
<keyword evidence="2" id="KW-1185">Reference proteome</keyword>
<comment type="caution">
    <text evidence="1">The sequence shown here is derived from an EMBL/GenBank/DDBJ whole genome shotgun (WGS) entry which is preliminary data.</text>
</comment>
<protein>
    <submittedName>
        <fullName evidence="1">Uncharacterized protein</fullName>
    </submittedName>
</protein>
<dbReference type="Proteomes" id="UP001628192">
    <property type="component" value="Unassembled WGS sequence"/>
</dbReference>
<evidence type="ECO:0000313" key="2">
    <source>
        <dbReference type="Proteomes" id="UP001628192"/>
    </source>
</evidence>
<reference evidence="1 2" key="1">
    <citation type="journal article" date="2025" name="Int. J. Syst. Evol. Microbiol.">
        <title>Desulfovibrio falkowii sp. nov., Porphyromonas miyakawae sp. nov., Mediterraneibacter flintii sp. nov. and Owariibacterium komagatae gen. nov., sp. nov., isolated from human faeces.</title>
        <authorList>
            <person name="Hamaguchi T."/>
            <person name="Ohara M."/>
            <person name="Hisatomi A."/>
            <person name="Sekiguchi K."/>
            <person name="Takeda J.I."/>
            <person name="Ueyama J."/>
            <person name="Ito M."/>
            <person name="Nishiwaki H."/>
            <person name="Ogi T."/>
            <person name="Hirayama M."/>
            <person name="Ohkuma M."/>
            <person name="Sakamoto M."/>
            <person name="Ohno K."/>
        </authorList>
    </citation>
    <scope>NUCLEOTIDE SEQUENCE [LARGE SCALE GENOMIC DNA]</scope>
    <source>
        <strain evidence="1 2">13CB8C</strain>
    </source>
</reference>
<accession>A0ABQ0EAQ5</accession>
<proteinExistence type="predicted"/>
<name>A0ABQ0EAQ5_9BACT</name>
<evidence type="ECO:0000313" key="1">
    <source>
        <dbReference type="EMBL" id="GAB1254661.1"/>
    </source>
</evidence>
<sequence length="71" mass="8078">MTAVAHAERAKFYVPCLHESLPCFRIVPCPFAGRGAEVLCGLWFFRVFRRGWCSLTQAKRGNKSGKYGQRL</sequence>